<evidence type="ECO:0000256" key="5">
    <source>
        <dbReference type="ARBA" id="ARBA00023136"/>
    </source>
</evidence>
<feature type="transmembrane region" description="Helical" evidence="9">
    <location>
        <begin position="113"/>
        <end position="136"/>
    </location>
</feature>
<evidence type="ECO:0000256" key="1">
    <source>
        <dbReference type="ARBA" id="ARBA00004141"/>
    </source>
</evidence>
<comment type="subcellular location">
    <subcellularLocation>
        <location evidence="1">Membrane</location>
        <topology evidence="1">Multi-pass membrane protein</topology>
    </subcellularLocation>
</comment>
<dbReference type="GeneID" id="6756797"/>
<dbReference type="PhylomeDB" id="B3S5S1"/>
<dbReference type="GO" id="GO:0004930">
    <property type="term" value="F:G protein-coupled receptor activity"/>
    <property type="evidence" value="ECO:0007669"/>
    <property type="project" value="UniProtKB-KW"/>
</dbReference>
<dbReference type="HOGENOM" id="CLU_748696_0_0_1"/>
<keyword evidence="12" id="KW-1185">Reference proteome</keyword>
<evidence type="ECO:0000313" key="12">
    <source>
        <dbReference type="Proteomes" id="UP000009022"/>
    </source>
</evidence>
<evidence type="ECO:0000256" key="8">
    <source>
        <dbReference type="RuleBase" id="RU000688"/>
    </source>
</evidence>
<keyword evidence="3 9" id="KW-1133">Transmembrane helix</keyword>
<dbReference type="EMBL" id="DS985251">
    <property type="protein sequence ID" value="EDV21949.1"/>
    <property type="molecule type" value="Genomic_DNA"/>
</dbReference>
<dbReference type="RefSeq" id="XP_002115586.1">
    <property type="nucleotide sequence ID" value="XM_002115550.1"/>
</dbReference>
<accession>B3S5S1</accession>
<dbReference type="SUPFAM" id="SSF81321">
    <property type="entry name" value="Family A G protein-coupled receptor-like"/>
    <property type="match status" value="1"/>
</dbReference>
<keyword evidence="5 9" id="KW-0472">Membrane</keyword>
<evidence type="ECO:0000256" key="2">
    <source>
        <dbReference type="ARBA" id="ARBA00022692"/>
    </source>
</evidence>
<feature type="transmembrane region" description="Helical" evidence="9">
    <location>
        <begin position="195"/>
        <end position="217"/>
    </location>
</feature>
<dbReference type="InterPro" id="IPR000276">
    <property type="entry name" value="GPCR_Rhodpsn"/>
</dbReference>
<dbReference type="AlphaFoldDB" id="B3S5S1"/>
<sequence length="370" mass="41549">MTGLNFTSNLELVNSSEMLNDTCLNCTVIFPRNLGAQMYSTVIISLIGIGLNFVICYAIIKKKLLNSSIYAFIFNISISDIITLFGLILYTFISNVRQGEVTMLHHIVCKCTTFILSMSFTVSILCLAALAIDRYYIMQDNQIYKPSLKGNRRIKIVIVLIWIYAAATNSPQLHLLQVTADGTCDIYYYGDNYNLPYFVAVLISNFCLPVVVMIVTYRKIILRLKVTVVNSHLDSSASSYRDNFQVYRRRTISTIKMIVVASVVYMITSFPVPIIMVAAAAKKMTIAELRHNVHPVLSSLITVGLAISVLCCIQNPIIYLIFNSALRDALPKWCCCCKSCNKYEDDGNTIIIQGNIFSFTDCSLVNNLLR</sequence>
<organism evidence="11 12">
    <name type="scientific">Trichoplax adhaerens</name>
    <name type="common">Trichoplax reptans</name>
    <dbReference type="NCBI Taxonomy" id="10228"/>
    <lineage>
        <taxon>Eukaryota</taxon>
        <taxon>Metazoa</taxon>
        <taxon>Placozoa</taxon>
        <taxon>Uniplacotomia</taxon>
        <taxon>Trichoplacea</taxon>
        <taxon>Trichoplacidae</taxon>
        <taxon>Trichoplax</taxon>
    </lineage>
</organism>
<proteinExistence type="inferred from homology"/>
<reference evidence="11 12" key="1">
    <citation type="journal article" date="2008" name="Nature">
        <title>The Trichoplax genome and the nature of placozoans.</title>
        <authorList>
            <person name="Srivastava M."/>
            <person name="Begovic E."/>
            <person name="Chapman J."/>
            <person name="Putnam N.H."/>
            <person name="Hellsten U."/>
            <person name="Kawashima T."/>
            <person name="Kuo A."/>
            <person name="Mitros T."/>
            <person name="Salamov A."/>
            <person name="Carpenter M.L."/>
            <person name="Signorovitch A.Y."/>
            <person name="Moreno M.A."/>
            <person name="Kamm K."/>
            <person name="Grimwood J."/>
            <person name="Schmutz J."/>
            <person name="Shapiro H."/>
            <person name="Grigoriev I.V."/>
            <person name="Buss L.W."/>
            <person name="Schierwater B."/>
            <person name="Dellaporta S.L."/>
            <person name="Rokhsar D.S."/>
        </authorList>
    </citation>
    <scope>NUCLEOTIDE SEQUENCE [LARGE SCALE GENOMIC DNA]</scope>
    <source>
        <strain evidence="11 12">Grell-BS-1999</strain>
    </source>
</reference>
<evidence type="ECO:0000256" key="4">
    <source>
        <dbReference type="ARBA" id="ARBA00023040"/>
    </source>
</evidence>
<evidence type="ECO:0000256" key="7">
    <source>
        <dbReference type="ARBA" id="ARBA00023224"/>
    </source>
</evidence>
<dbReference type="Pfam" id="PF00001">
    <property type="entry name" value="7tm_1"/>
    <property type="match status" value="1"/>
</dbReference>
<feature type="transmembrane region" description="Helical" evidence="9">
    <location>
        <begin position="258"/>
        <end position="280"/>
    </location>
</feature>
<dbReference type="OrthoDB" id="5950040at2759"/>
<dbReference type="eggNOG" id="KOG3656">
    <property type="taxonomic scope" value="Eukaryota"/>
</dbReference>
<gene>
    <name evidence="11" type="ORF">TRIADDRAFT_59454</name>
</gene>
<feature type="transmembrane region" description="Helical" evidence="9">
    <location>
        <begin position="72"/>
        <end position="93"/>
    </location>
</feature>
<dbReference type="PRINTS" id="PR00237">
    <property type="entry name" value="GPCRRHODOPSN"/>
</dbReference>
<dbReference type="OMA" id="VIRCEMK"/>
<keyword evidence="2 8" id="KW-0812">Transmembrane</keyword>
<protein>
    <recommendedName>
        <fullName evidence="10">G-protein coupled receptors family 1 profile domain-containing protein</fullName>
    </recommendedName>
</protein>
<dbReference type="CDD" id="cd00637">
    <property type="entry name" value="7tm_classA_rhodopsin-like"/>
    <property type="match status" value="1"/>
</dbReference>
<dbReference type="PROSITE" id="PS50262">
    <property type="entry name" value="G_PROTEIN_RECEP_F1_2"/>
    <property type="match status" value="1"/>
</dbReference>
<feature type="transmembrane region" description="Helical" evidence="9">
    <location>
        <begin position="38"/>
        <end position="60"/>
    </location>
</feature>
<dbReference type="Proteomes" id="UP000009022">
    <property type="component" value="Unassembled WGS sequence"/>
</dbReference>
<dbReference type="CTD" id="6756797"/>
<dbReference type="PANTHER" id="PTHR45695:SF9">
    <property type="entry name" value="LEUCOKININ RECEPTOR"/>
    <property type="match status" value="1"/>
</dbReference>
<dbReference type="GO" id="GO:0016020">
    <property type="term" value="C:membrane"/>
    <property type="evidence" value="ECO:0007669"/>
    <property type="project" value="UniProtKB-SubCell"/>
</dbReference>
<dbReference type="STRING" id="10228.B3S5S1"/>
<dbReference type="PANTHER" id="PTHR45695">
    <property type="entry name" value="LEUCOKININ RECEPTOR-RELATED"/>
    <property type="match status" value="1"/>
</dbReference>
<evidence type="ECO:0000256" key="9">
    <source>
        <dbReference type="SAM" id="Phobius"/>
    </source>
</evidence>
<feature type="transmembrane region" description="Helical" evidence="9">
    <location>
        <begin position="300"/>
        <end position="322"/>
    </location>
</feature>
<dbReference type="FunFam" id="1.20.1070.10:FF:000670">
    <property type="entry name" value="Orexin receptor type 1"/>
    <property type="match status" value="1"/>
</dbReference>
<dbReference type="InParanoid" id="B3S5S1"/>
<keyword evidence="6 8" id="KW-0675">Receptor</keyword>
<comment type="similarity">
    <text evidence="8">Belongs to the G-protein coupled receptor 1 family.</text>
</comment>
<feature type="domain" description="G-protein coupled receptors family 1 profile" evidence="10">
    <location>
        <begin position="51"/>
        <end position="319"/>
    </location>
</feature>
<feature type="transmembrane region" description="Helical" evidence="9">
    <location>
        <begin position="156"/>
        <end position="175"/>
    </location>
</feature>
<dbReference type="Gene3D" id="1.20.1070.10">
    <property type="entry name" value="Rhodopsin 7-helix transmembrane proteins"/>
    <property type="match status" value="1"/>
</dbReference>
<dbReference type="PROSITE" id="PS00237">
    <property type="entry name" value="G_PROTEIN_RECEP_F1_1"/>
    <property type="match status" value="1"/>
</dbReference>
<dbReference type="GO" id="GO:0007186">
    <property type="term" value="P:G protein-coupled receptor signaling pathway"/>
    <property type="evidence" value="ECO:0000318"/>
    <property type="project" value="GO_Central"/>
</dbReference>
<dbReference type="KEGG" id="tad:TRIADDRAFT_59454"/>
<evidence type="ECO:0000256" key="6">
    <source>
        <dbReference type="ARBA" id="ARBA00023170"/>
    </source>
</evidence>
<name>B3S5S1_TRIAD</name>
<dbReference type="InterPro" id="IPR017452">
    <property type="entry name" value="GPCR_Rhodpsn_7TM"/>
</dbReference>
<evidence type="ECO:0000313" key="11">
    <source>
        <dbReference type="EMBL" id="EDV21949.1"/>
    </source>
</evidence>
<keyword evidence="4 8" id="KW-0297">G-protein coupled receptor</keyword>
<evidence type="ECO:0000256" key="3">
    <source>
        <dbReference type="ARBA" id="ARBA00022989"/>
    </source>
</evidence>
<evidence type="ECO:0000259" key="10">
    <source>
        <dbReference type="PROSITE" id="PS50262"/>
    </source>
</evidence>
<keyword evidence="7 8" id="KW-0807">Transducer</keyword>